<dbReference type="Pfam" id="PF05130">
    <property type="entry name" value="FlgN"/>
    <property type="match status" value="1"/>
</dbReference>
<evidence type="ECO:0000313" key="2">
    <source>
        <dbReference type="EMBL" id="MET3727015.1"/>
    </source>
</evidence>
<dbReference type="InterPro" id="IPR036679">
    <property type="entry name" value="FlgN-like_sf"/>
</dbReference>
<comment type="caution">
    <text evidence="2">The sequence shown here is derived from an EMBL/GenBank/DDBJ whole genome shotgun (WGS) entry which is preliminary data.</text>
</comment>
<keyword evidence="3" id="KW-1185">Reference proteome</keyword>
<protein>
    <submittedName>
        <fullName evidence="2">Flagellar biosynthesis/type III secretory pathway chaperone</fullName>
    </submittedName>
</protein>
<evidence type="ECO:0000313" key="3">
    <source>
        <dbReference type="Proteomes" id="UP001549097"/>
    </source>
</evidence>
<dbReference type="InterPro" id="IPR007809">
    <property type="entry name" value="FlgN-like"/>
</dbReference>
<keyword evidence="2" id="KW-0966">Cell projection</keyword>
<dbReference type="SUPFAM" id="SSF140566">
    <property type="entry name" value="FlgN-like"/>
    <property type="match status" value="1"/>
</dbReference>
<dbReference type="RefSeq" id="WP_198768388.1">
    <property type="nucleotide sequence ID" value="NZ_JAEACF010000001.1"/>
</dbReference>
<gene>
    <name evidence="2" type="ORF">ABID52_000596</name>
</gene>
<dbReference type="Proteomes" id="UP001549097">
    <property type="component" value="Unassembled WGS sequence"/>
</dbReference>
<organism evidence="2 3">
    <name type="scientific">Fictibacillus halophilus</name>
    <dbReference type="NCBI Taxonomy" id="1610490"/>
    <lineage>
        <taxon>Bacteria</taxon>
        <taxon>Bacillati</taxon>
        <taxon>Bacillota</taxon>
        <taxon>Bacilli</taxon>
        <taxon>Bacillales</taxon>
        <taxon>Fictibacillaceae</taxon>
        <taxon>Fictibacillus</taxon>
    </lineage>
</organism>
<reference evidence="2 3" key="1">
    <citation type="submission" date="2024-06" db="EMBL/GenBank/DDBJ databases">
        <title>Genomic Encyclopedia of Type Strains, Phase IV (KMG-IV): sequencing the most valuable type-strain genomes for metagenomic binning, comparative biology and taxonomic classification.</title>
        <authorList>
            <person name="Goeker M."/>
        </authorList>
    </citation>
    <scope>NUCLEOTIDE SEQUENCE [LARGE SCALE GENOMIC DNA]</scope>
    <source>
        <strain evidence="2 3">DSM 100124</strain>
    </source>
</reference>
<proteinExistence type="predicted"/>
<name>A0ABV2LEJ5_9BACL</name>
<keyword evidence="2" id="KW-0282">Flagellum</keyword>
<accession>A0ABV2LEJ5</accession>
<keyword evidence="1" id="KW-1005">Bacterial flagellum biogenesis</keyword>
<evidence type="ECO:0000256" key="1">
    <source>
        <dbReference type="ARBA" id="ARBA00022795"/>
    </source>
</evidence>
<dbReference type="EMBL" id="JBEPMP010000001">
    <property type="protein sequence ID" value="MET3727015.1"/>
    <property type="molecule type" value="Genomic_DNA"/>
</dbReference>
<sequence>MDFSKLVSLLERLLRCHEELLTLGERKTGVLKLGDMQKLNNLLKEEDFQIKKLQTIEMERLTKFADVKLGVVVSKAIGEEKLVLENIQSKLIKAYEALKSRNSLNQELLIHSLQYVNMSLSLIQPVNEPATYSNSRANPYNTNSATLFDSKA</sequence>
<keyword evidence="2" id="KW-0969">Cilium</keyword>
<dbReference type="Gene3D" id="1.20.58.300">
    <property type="entry name" value="FlgN-like"/>
    <property type="match status" value="1"/>
</dbReference>